<keyword evidence="3" id="KW-1185">Reference proteome</keyword>
<feature type="compositionally biased region" description="Basic and acidic residues" evidence="1">
    <location>
        <begin position="100"/>
        <end position="123"/>
    </location>
</feature>
<protein>
    <submittedName>
        <fullName evidence="2">Uncharacterized protein</fullName>
    </submittedName>
</protein>
<feature type="non-terminal residue" evidence="2">
    <location>
        <position position="210"/>
    </location>
</feature>
<feature type="region of interest" description="Disordered" evidence="1">
    <location>
        <begin position="1"/>
        <end position="143"/>
    </location>
</feature>
<reference evidence="2" key="1">
    <citation type="submission" date="2019-08" db="EMBL/GenBank/DDBJ databases">
        <title>The genome of the North American firefly Photinus pyralis.</title>
        <authorList>
            <consortium name="Photinus pyralis genome working group"/>
            <person name="Fallon T.R."/>
            <person name="Sander Lower S.E."/>
            <person name="Weng J.-K."/>
        </authorList>
    </citation>
    <scope>NUCLEOTIDE SEQUENCE</scope>
    <source>
        <strain evidence="2">TRF0915ILg1</strain>
        <tissue evidence="2">Whole body</tissue>
    </source>
</reference>
<feature type="region of interest" description="Disordered" evidence="1">
    <location>
        <begin position="163"/>
        <end position="198"/>
    </location>
</feature>
<feature type="compositionally biased region" description="Low complexity" evidence="1">
    <location>
        <begin position="168"/>
        <end position="177"/>
    </location>
</feature>
<dbReference type="Proteomes" id="UP000801492">
    <property type="component" value="Unassembled WGS sequence"/>
</dbReference>
<accession>A0A8K0G2Y3</accession>
<sequence>VYQHSESDDADDNEVHAKKSSKKHHDSKIMHTVPHRHRNVVPVAHRSLASPSKYYHLEEDDAASNAESARESSSRHHASKTYAEQEQPRLVDKQVVAVRSLHDAEVYQHSESDDADYNEEHAKKSSKKHHDSKTLHTVPHRHRKVVPVAHRSLASPFKYYHSEEDDAASNAESARGSSSRHHASKTYAEQEQPRLVDKQVVAVRSLHDAE</sequence>
<evidence type="ECO:0000256" key="1">
    <source>
        <dbReference type="SAM" id="MobiDB-lite"/>
    </source>
</evidence>
<gene>
    <name evidence="2" type="ORF">ILUMI_16388</name>
</gene>
<comment type="caution">
    <text evidence="2">The sequence shown here is derived from an EMBL/GenBank/DDBJ whole genome shotgun (WGS) entry which is preliminary data.</text>
</comment>
<dbReference type="AlphaFoldDB" id="A0A8K0G2Y3"/>
<proteinExistence type="predicted"/>
<evidence type="ECO:0000313" key="3">
    <source>
        <dbReference type="Proteomes" id="UP000801492"/>
    </source>
</evidence>
<organism evidence="2 3">
    <name type="scientific">Ignelater luminosus</name>
    <name type="common">Cucubano</name>
    <name type="synonym">Pyrophorus luminosus</name>
    <dbReference type="NCBI Taxonomy" id="2038154"/>
    <lineage>
        <taxon>Eukaryota</taxon>
        <taxon>Metazoa</taxon>
        <taxon>Ecdysozoa</taxon>
        <taxon>Arthropoda</taxon>
        <taxon>Hexapoda</taxon>
        <taxon>Insecta</taxon>
        <taxon>Pterygota</taxon>
        <taxon>Neoptera</taxon>
        <taxon>Endopterygota</taxon>
        <taxon>Coleoptera</taxon>
        <taxon>Polyphaga</taxon>
        <taxon>Elateriformia</taxon>
        <taxon>Elateroidea</taxon>
        <taxon>Elateridae</taxon>
        <taxon>Agrypninae</taxon>
        <taxon>Pyrophorini</taxon>
        <taxon>Ignelater</taxon>
    </lineage>
</organism>
<evidence type="ECO:0000313" key="2">
    <source>
        <dbReference type="EMBL" id="KAF2889785.1"/>
    </source>
</evidence>
<name>A0A8K0G2Y3_IGNLU</name>
<dbReference type="EMBL" id="VTPC01062569">
    <property type="protein sequence ID" value="KAF2889785.1"/>
    <property type="molecule type" value="Genomic_DNA"/>
</dbReference>
<feature type="non-terminal residue" evidence="2">
    <location>
        <position position="1"/>
    </location>
</feature>